<dbReference type="EMBL" id="FQXM01000006">
    <property type="protein sequence ID" value="SHH49999.1"/>
    <property type="molecule type" value="Genomic_DNA"/>
</dbReference>
<keyword evidence="1" id="KW-1133">Transmembrane helix</keyword>
<protein>
    <submittedName>
        <fullName evidence="2">Uncharacterized protein</fullName>
    </submittedName>
</protein>
<name>A0A1M5TH28_9CLOT</name>
<evidence type="ECO:0000313" key="3">
    <source>
        <dbReference type="Proteomes" id="UP000184447"/>
    </source>
</evidence>
<evidence type="ECO:0000313" key="2">
    <source>
        <dbReference type="EMBL" id="SHH49999.1"/>
    </source>
</evidence>
<keyword evidence="3" id="KW-1185">Reference proteome</keyword>
<proteinExistence type="predicted"/>
<evidence type="ECO:0000256" key="1">
    <source>
        <dbReference type="SAM" id="Phobius"/>
    </source>
</evidence>
<dbReference type="AlphaFoldDB" id="A0A1M5TH28"/>
<dbReference type="STRING" id="1121316.SAMN02745207_01296"/>
<organism evidence="2 3">
    <name type="scientific">Clostridium grantii DSM 8605</name>
    <dbReference type="NCBI Taxonomy" id="1121316"/>
    <lineage>
        <taxon>Bacteria</taxon>
        <taxon>Bacillati</taxon>
        <taxon>Bacillota</taxon>
        <taxon>Clostridia</taxon>
        <taxon>Eubacteriales</taxon>
        <taxon>Clostridiaceae</taxon>
        <taxon>Clostridium</taxon>
    </lineage>
</organism>
<feature type="transmembrane region" description="Helical" evidence="1">
    <location>
        <begin position="122"/>
        <end position="141"/>
    </location>
</feature>
<dbReference type="RefSeq" id="WP_073337622.1">
    <property type="nucleotide sequence ID" value="NZ_FQXM01000006.1"/>
</dbReference>
<keyword evidence="1" id="KW-0812">Transmembrane</keyword>
<dbReference type="OrthoDB" id="1936496at2"/>
<gene>
    <name evidence="2" type="ORF">SAMN02745207_01296</name>
</gene>
<dbReference type="Proteomes" id="UP000184447">
    <property type="component" value="Unassembled WGS sequence"/>
</dbReference>
<feature type="transmembrane region" description="Helical" evidence="1">
    <location>
        <begin position="45"/>
        <end position="66"/>
    </location>
</feature>
<accession>A0A1M5TH28</accession>
<sequence>MENFKSTLKRRLYLMASFNCLAVIFIILTFFTSSSSSEKEPIANIIHGFQVGIFIGVQLILLINIAKYKKSLKQESELRKLFVEENDERRKLIQDKIGGVGFNFSLVVIAIATVTSGFFNEVVFITLSSVLIFISFVKGFLKFYYRKKF</sequence>
<feature type="transmembrane region" description="Helical" evidence="1">
    <location>
        <begin position="97"/>
        <end position="116"/>
    </location>
</feature>
<feature type="transmembrane region" description="Helical" evidence="1">
    <location>
        <begin position="12"/>
        <end position="33"/>
    </location>
</feature>
<keyword evidence="1" id="KW-0472">Membrane</keyword>
<reference evidence="2 3" key="1">
    <citation type="submission" date="2016-11" db="EMBL/GenBank/DDBJ databases">
        <authorList>
            <person name="Jaros S."/>
            <person name="Januszkiewicz K."/>
            <person name="Wedrychowicz H."/>
        </authorList>
    </citation>
    <scope>NUCLEOTIDE SEQUENCE [LARGE SCALE GENOMIC DNA]</scope>
    <source>
        <strain evidence="2 3">DSM 8605</strain>
    </source>
</reference>